<comment type="similarity">
    <text evidence="8">Belongs to the TRAP transporter small permease family.</text>
</comment>
<name>A0A268P226_SHOCL</name>
<dbReference type="Proteomes" id="UP000216207">
    <property type="component" value="Unassembled WGS sequence"/>
</dbReference>
<evidence type="ECO:0000313" key="12">
    <source>
        <dbReference type="Proteomes" id="UP000216207"/>
    </source>
</evidence>
<keyword evidence="5 9" id="KW-0812">Transmembrane</keyword>
<dbReference type="GO" id="GO:0005886">
    <property type="term" value="C:plasma membrane"/>
    <property type="evidence" value="ECO:0007669"/>
    <property type="project" value="UniProtKB-SubCell"/>
</dbReference>
<comment type="subcellular location">
    <subcellularLocation>
        <location evidence="1">Cell inner membrane</location>
        <topology evidence="1">Multi-pass membrane protein</topology>
    </subcellularLocation>
</comment>
<evidence type="ECO:0000256" key="8">
    <source>
        <dbReference type="ARBA" id="ARBA00038436"/>
    </source>
</evidence>
<dbReference type="AlphaFoldDB" id="A0A268P226"/>
<evidence type="ECO:0000256" key="5">
    <source>
        <dbReference type="ARBA" id="ARBA00022692"/>
    </source>
</evidence>
<evidence type="ECO:0000259" key="10">
    <source>
        <dbReference type="Pfam" id="PF04290"/>
    </source>
</evidence>
<gene>
    <name evidence="11" type="ORF">CHH72_08600</name>
</gene>
<evidence type="ECO:0000256" key="6">
    <source>
        <dbReference type="ARBA" id="ARBA00022989"/>
    </source>
</evidence>
<keyword evidence="3" id="KW-1003">Cell membrane</keyword>
<evidence type="ECO:0000256" key="4">
    <source>
        <dbReference type="ARBA" id="ARBA00022519"/>
    </source>
</evidence>
<comment type="caution">
    <text evidence="11">The sequence shown here is derived from an EMBL/GenBank/DDBJ whole genome shotgun (WGS) entry which is preliminary data.</text>
</comment>
<keyword evidence="4" id="KW-0997">Cell inner membrane</keyword>
<dbReference type="PANTHER" id="PTHR35011">
    <property type="entry name" value="2,3-DIKETO-L-GULONATE TRAP TRANSPORTER SMALL PERMEASE PROTEIN YIAM"/>
    <property type="match status" value="1"/>
</dbReference>
<keyword evidence="2" id="KW-0813">Transport</keyword>
<dbReference type="PANTHER" id="PTHR35011:SF11">
    <property type="entry name" value="TRAP TRANSPORTER SMALL PERMEASE PROTEIN"/>
    <property type="match status" value="1"/>
</dbReference>
<keyword evidence="6 9" id="KW-1133">Transmembrane helix</keyword>
<protein>
    <recommendedName>
        <fullName evidence="10">Tripartite ATP-independent periplasmic transporters DctQ component domain-containing protein</fullName>
    </recommendedName>
</protein>
<feature type="domain" description="Tripartite ATP-independent periplasmic transporters DctQ component" evidence="10">
    <location>
        <begin position="39"/>
        <end position="167"/>
    </location>
</feature>
<keyword evidence="7 9" id="KW-0472">Membrane</keyword>
<dbReference type="GO" id="GO:0022857">
    <property type="term" value="F:transmembrane transporter activity"/>
    <property type="evidence" value="ECO:0007669"/>
    <property type="project" value="TreeGrafter"/>
</dbReference>
<evidence type="ECO:0000313" key="11">
    <source>
        <dbReference type="EMBL" id="PAE89340.1"/>
    </source>
</evidence>
<feature type="transmembrane region" description="Helical" evidence="9">
    <location>
        <begin position="26"/>
        <end position="47"/>
    </location>
</feature>
<evidence type="ECO:0000256" key="2">
    <source>
        <dbReference type="ARBA" id="ARBA00022448"/>
    </source>
</evidence>
<accession>A0A268P226</accession>
<dbReference type="GO" id="GO:0015740">
    <property type="term" value="P:C4-dicarboxylate transport"/>
    <property type="evidence" value="ECO:0007669"/>
    <property type="project" value="TreeGrafter"/>
</dbReference>
<feature type="transmembrane region" description="Helical" evidence="9">
    <location>
        <begin position="100"/>
        <end position="122"/>
    </location>
</feature>
<dbReference type="EMBL" id="NPCC01000009">
    <property type="protein sequence ID" value="PAE89340.1"/>
    <property type="molecule type" value="Genomic_DNA"/>
</dbReference>
<proteinExistence type="inferred from homology"/>
<dbReference type="InterPro" id="IPR007387">
    <property type="entry name" value="TRAP_DctQ"/>
</dbReference>
<evidence type="ECO:0000256" key="7">
    <source>
        <dbReference type="ARBA" id="ARBA00023136"/>
    </source>
</evidence>
<dbReference type="InterPro" id="IPR055348">
    <property type="entry name" value="DctQ"/>
</dbReference>
<reference evidence="11 12" key="1">
    <citation type="submission" date="2017-07" db="EMBL/GenBank/DDBJ databases">
        <title>Isolation and whole genome analysis of endospore-forming bacteria from heroin.</title>
        <authorList>
            <person name="Kalinowski J."/>
            <person name="Ahrens B."/>
            <person name="Al-Dilaimi A."/>
            <person name="Winkler A."/>
            <person name="Wibberg D."/>
            <person name="Schleenbecker U."/>
            <person name="Ruckert C."/>
            <person name="Wolfel R."/>
            <person name="Grass G."/>
        </authorList>
    </citation>
    <scope>NUCLEOTIDE SEQUENCE [LARGE SCALE GENOMIC DNA]</scope>
    <source>
        <strain evidence="11 12">7539</strain>
    </source>
</reference>
<evidence type="ECO:0000256" key="1">
    <source>
        <dbReference type="ARBA" id="ARBA00004429"/>
    </source>
</evidence>
<feature type="transmembrane region" description="Helical" evidence="9">
    <location>
        <begin position="53"/>
        <end position="79"/>
    </location>
</feature>
<evidence type="ECO:0000256" key="3">
    <source>
        <dbReference type="ARBA" id="ARBA00022475"/>
    </source>
</evidence>
<evidence type="ECO:0000256" key="9">
    <source>
        <dbReference type="SAM" id="Phobius"/>
    </source>
</evidence>
<dbReference type="Pfam" id="PF04290">
    <property type="entry name" value="DctQ"/>
    <property type="match status" value="1"/>
</dbReference>
<feature type="transmembrane region" description="Helical" evidence="9">
    <location>
        <begin position="142"/>
        <end position="164"/>
    </location>
</feature>
<organism evidence="11 12">
    <name type="scientific">Shouchella clausii</name>
    <name type="common">Alkalihalobacillus clausii</name>
    <dbReference type="NCBI Taxonomy" id="79880"/>
    <lineage>
        <taxon>Bacteria</taxon>
        <taxon>Bacillati</taxon>
        <taxon>Bacillota</taxon>
        <taxon>Bacilli</taxon>
        <taxon>Bacillales</taxon>
        <taxon>Bacillaceae</taxon>
        <taxon>Shouchella</taxon>
    </lineage>
</organism>
<sequence length="179" mass="20223">MKESAPWRIRRRAQIMKAFLNSLEWVLMRAAAVFFVGFVVCIFLQLLSRYVPGITILWAAEIATYAFIWTVFLGAAVMVRHQEHFKIDYLYEKLAGLPLLLTKLVSHVLIGAFGAAMVVYGSKLTHLFWEWTVNTLPELQQGYLWLVLPVSGFAMLTFAIGNTVEDIGAHSLKKESDAA</sequence>